<dbReference type="GeneID" id="89933115"/>
<comment type="caution">
    <text evidence="2">The sequence shown here is derived from an EMBL/GenBank/DDBJ whole genome shotgun (WGS) entry which is preliminary data.</text>
</comment>
<dbReference type="AlphaFoldDB" id="A0AAN6TMI8"/>
<feature type="compositionally biased region" description="Basic and acidic residues" evidence="1">
    <location>
        <begin position="1"/>
        <end position="12"/>
    </location>
</feature>
<keyword evidence="3" id="KW-1185">Reference proteome</keyword>
<gene>
    <name evidence="2" type="ORF">N656DRAFT_24362</name>
</gene>
<reference evidence="2" key="1">
    <citation type="journal article" date="2023" name="Mol. Phylogenet. Evol.">
        <title>Genome-scale phylogeny and comparative genomics of the fungal order Sordariales.</title>
        <authorList>
            <person name="Hensen N."/>
            <person name="Bonometti L."/>
            <person name="Westerberg I."/>
            <person name="Brannstrom I.O."/>
            <person name="Guillou S."/>
            <person name="Cros-Aarteil S."/>
            <person name="Calhoun S."/>
            <person name="Haridas S."/>
            <person name="Kuo A."/>
            <person name="Mondo S."/>
            <person name="Pangilinan J."/>
            <person name="Riley R."/>
            <person name="LaButti K."/>
            <person name="Andreopoulos B."/>
            <person name="Lipzen A."/>
            <person name="Chen C."/>
            <person name="Yan M."/>
            <person name="Daum C."/>
            <person name="Ng V."/>
            <person name="Clum A."/>
            <person name="Steindorff A."/>
            <person name="Ohm R.A."/>
            <person name="Martin F."/>
            <person name="Silar P."/>
            <person name="Natvig D.O."/>
            <person name="Lalanne C."/>
            <person name="Gautier V."/>
            <person name="Ament-Velasquez S.L."/>
            <person name="Kruys A."/>
            <person name="Hutchinson M.I."/>
            <person name="Powell A.J."/>
            <person name="Barry K."/>
            <person name="Miller A.N."/>
            <person name="Grigoriev I.V."/>
            <person name="Debuchy R."/>
            <person name="Gladieux P."/>
            <person name="Hiltunen Thoren M."/>
            <person name="Johannesson H."/>
        </authorList>
    </citation>
    <scope>NUCLEOTIDE SEQUENCE</scope>
    <source>
        <strain evidence="2">CBS 508.74</strain>
    </source>
</reference>
<dbReference type="RefSeq" id="XP_064674827.1">
    <property type="nucleotide sequence ID" value="XM_064808992.1"/>
</dbReference>
<evidence type="ECO:0000313" key="2">
    <source>
        <dbReference type="EMBL" id="KAK4117257.1"/>
    </source>
</evidence>
<feature type="compositionally biased region" description="Basic residues" evidence="1">
    <location>
        <begin position="35"/>
        <end position="47"/>
    </location>
</feature>
<feature type="region of interest" description="Disordered" evidence="1">
    <location>
        <begin position="1"/>
        <end position="22"/>
    </location>
</feature>
<evidence type="ECO:0000313" key="3">
    <source>
        <dbReference type="Proteomes" id="UP001302812"/>
    </source>
</evidence>
<name>A0AAN6TMI8_9PEZI</name>
<protein>
    <submittedName>
        <fullName evidence="2">Uncharacterized protein</fullName>
    </submittedName>
</protein>
<dbReference type="Proteomes" id="UP001302812">
    <property type="component" value="Unassembled WGS sequence"/>
</dbReference>
<feature type="region of interest" description="Disordered" evidence="1">
    <location>
        <begin position="35"/>
        <end position="69"/>
    </location>
</feature>
<proteinExistence type="predicted"/>
<reference evidence="2" key="2">
    <citation type="submission" date="2023-05" db="EMBL/GenBank/DDBJ databases">
        <authorList>
            <consortium name="Lawrence Berkeley National Laboratory"/>
            <person name="Steindorff A."/>
            <person name="Hensen N."/>
            <person name="Bonometti L."/>
            <person name="Westerberg I."/>
            <person name="Brannstrom I.O."/>
            <person name="Guillou S."/>
            <person name="Cros-Aarteil S."/>
            <person name="Calhoun S."/>
            <person name="Haridas S."/>
            <person name="Kuo A."/>
            <person name="Mondo S."/>
            <person name="Pangilinan J."/>
            <person name="Riley R."/>
            <person name="Labutti K."/>
            <person name="Andreopoulos B."/>
            <person name="Lipzen A."/>
            <person name="Chen C."/>
            <person name="Yanf M."/>
            <person name="Daum C."/>
            <person name="Ng V."/>
            <person name="Clum A."/>
            <person name="Ohm R."/>
            <person name="Martin F."/>
            <person name="Silar P."/>
            <person name="Natvig D."/>
            <person name="Lalanne C."/>
            <person name="Gautier V."/>
            <person name="Ament-Velasquez S.L."/>
            <person name="Kruys A."/>
            <person name="Hutchinson M.I."/>
            <person name="Powell A.J."/>
            <person name="Barry K."/>
            <person name="Miller A.N."/>
            <person name="Grigoriev I.V."/>
            <person name="Debuchy R."/>
            <person name="Gladieux P."/>
            <person name="Thoren M.H."/>
            <person name="Johannesson H."/>
        </authorList>
    </citation>
    <scope>NUCLEOTIDE SEQUENCE</scope>
    <source>
        <strain evidence="2">CBS 508.74</strain>
    </source>
</reference>
<sequence length="82" mass="10012">MGDSKRTGDRKPAHTRPLDPALLDSWFQAQRKYIHRAKRRKGKIEKKKQREGEKEKLKRKKEQNEERERKRELVIDYRVVLD</sequence>
<dbReference type="EMBL" id="MU853332">
    <property type="protein sequence ID" value="KAK4117257.1"/>
    <property type="molecule type" value="Genomic_DNA"/>
</dbReference>
<organism evidence="2 3">
    <name type="scientific">Canariomyces notabilis</name>
    <dbReference type="NCBI Taxonomy" id="2074819"/>
    <lineage>
        <taxon>Eukaryota</taxon>
        <taxon>Fungi</taxon>
        <taxon>Dikarya</taxon>
        <taxon>Ascomycota</taxon>
        <taxon>Pezizomycotina</taxon>
        <taxon>Sordariomycetes</taxon>
        <taxon>Sordariomycetidae</taxon>
        <taxon>Sordariales</taxon>
        <taxon>Chaetomiaceae</taxon>
        <taxon>Canariomyces</taxon>
    </lineage>
</organism>
<accession>A0AAN6TMI8</accession>
<feature type="compositionally biased region" description="Basic and acidic residues" evidence="1">
    <location>
        <begin position="48"/>
        <end position="69"/>
    </location>
</feature>
<evidence type="ECO:0000256" key="1">
    <source>
        <dbReference type="SAM" id="MobiDB-lite"/>
    </source>
</evidence>